<gene>
    <name evidence="4" type="ORF">MGAL_10B075340</name>
</gene>
<dbReference type="Pfam" id="PF20209">
    <property type="entry name" value="DUF6570"/>
    <property type="match status" value="1"/>
</dbReference>
<reference evidence="4" key="1">
    <citation type="submission" date="2018-11" db="EMBL/GenBank/DDBJ databases">
        <authorList>
            <person name="Alioto T."/>
            <person name="Alioto T."/>
        </authorList>
    </citation>
    <scope>NUCLEOTIDE SEQUENCE</scope>
</reference>
<organism evidence="4 5">
    <name type="scientific">Mytilus galloprovincialis</name>
    <name type="common">Mediterranean mussel</name>
    <dbReference type="NCBI Taxonomy" id="29158"/>
    <lineage>
        <taxon>Eukaryota</taxon>
        <taxon>Metazoa</taxon>
        <taxon>Spiralia</taxon>
        <taxon>Lophotrochozoa</taxon>
        <taxon>Mollusca</taxon>
        <taxon>Bivalvia</taxon>
        <taxon>Autobranchia</taxon>
        <taxon>Pteriomorphia</taxon>
        <taxon>Mytilida</taxon>
        <taxon>Mytiloidea</taxon>
        <taxon>Mytilidae</taxon>
        <taxon>Mytilinae</taxon>
        <taxon>Mytilus</taxon>
    </lineage>
</organism>
<name>A0A8B6C625_MYTGA</name>
<protein>
    <recommendedName>
        <fullName evidence="6">Helitron helicase-like domain-containing protein</fullName>
    </recommendedName>
</protein>
<comment type="caution">
    <text evidence="4">The sequence shown here is derived from an EMBL/GenBank/DDBJ whole genome shotgun (WGS) entry which is preliminary data.</text>
</comment>
<sequence>MFSHHHQIQNEILHTAVSCLLGEVRYQCSVITDFNLPSNFITQQPKLPVKRKKRKANSRTQRTLDKERKRKERSLLKHVEEASSNVDDPSASRFQTLYKQNDKYRKSKKAYSRSKYSSDIPYQTVKKQSNKQKYKLNTDFRESHNDYIKKKYRENIQFKEERKDYIKKKYKSNIIFRQSQKDYIRNKYKLNIRFQLAQKDYIRNKYKSNIQFQLAQKDYIRNKYKSNIQFQQAQKDYTKNKYKSNIYFKEARKDYSKKKYVQFQADVKKARREKYTTDKDFQLKLKTSNLLRYRQNVLFREKCKNKLRQQYRSELRYREKKIALAQKRRTKDVDNIAAWFRQQVMDGPRYVCCVCIKLKFRKQVVQLDKDKYVKKGKHSAAVANMCISCQFKSDCTDACPIKCQTIFHKLWICYTCHRHLLMGKIPADASANGLQLPTIPEELNSLNLLEKQLISLRIPFMKLVQLPKGKQRGIIGPCVSIPTDVQKTVQILPRSDDETQVVRCKLKRKQSYIGYCQYEFVSTKKICKGIQCLKDRNPLYKDIAFNDKWHENLPPDFEDMTAVQEGTDSYSEISKVQDETNEHDQDTQQYEGDNVEGNESIPEILEEENITKTDKEQHHEEVQYIKDRGYPTDTCLQPVDIGQEILDQHFDDIFCVSPGEGSTPVSMMQEVGNEAMSFPAQFPEGLFGSFDNNRQVHLTRTRYFHARLLSGDMRFSTDSSYIFYAQYLSELEQVISKVSIALRKSSGKDTAGNNITASMLTDSNQLKNLLSTDQGYKFLTPIRGTPPYWQSVLKDLLATIRQLGIPTWFATFSAADMRWSEIINVLMEQQKSTQSFENLDWTAKSEILRLNPVMNAVMFDHRFHTFLKEIIIKRSIVGKVKDHFHRIEFQQRGSPHAHCLFWIEDAPLLDKADDQTVCDFVDKYVTCELPDIKVDPELHEIVSSVQQHSKHHTKSCKKKGTTCRFHFPRPPSEKTFISRRQSLADPKINKPPQQLKDHAQAVLHNLWTIINNEDLGDITTDRLFAAAGITQKDLEDASNILTKRNTVTLKRSPSDLWINQYNPNLLRCWNANMDIQFITDAYSCVMYIISYISKAEREMGIVLENASKEAAAGNCNAQQAMKKVGGAYFRQREVSAQEAVYRVCGLHLKESSRKVQFVPVGHNPVKMSIPLNMIKMKANQLKMIFGCCPYMTGIRQDQLILCLRIYVMHLFVRSIVFFQYPKYLNILLSSARSTRYKRNLDASKNDPGLNQQLLNTLDFPRKTALNYIFMPIFNCFCHTD</sequence>
<feature type="region of interest" description="Disordered" evidence="1">
    <location>
        <begin position="577"/>
        <end position="601"/>
    </location>
</feature>
<dbReference type="InterPro" id="IPR046700">
    <property type="entry name" value="DUF6570"/>
</dbReference>
<evidence type="ECO:0000259" key="3">
    <source>
        <dbReference type="Pfam" id="PF20209"/>
    </source>
</evidence>
<feature type="compositionally biased region" description="Basic residues" evidence="1">
    <location>
        <begin position="48"/>
        <end position="57"/>
    </location>
</feature>
<feature type="compositionally biased region" description="Basic and acidic residues" evidence="1">
    <location>
        <begin position="62"/>
        <end position="81"/>
    </location>
</feature>
<dbReference type="Proteomes" id="UP000596742">
    <property type="component" value="Unassembled WGS sequence"/>
</dbReference>
<dbReference type="AlphaFoldDB" id="A0A8B6C625"/>
<dbReference type="PANTHER" id="PTHR47642:SF5">
    <property type="entry name" value="ATP-DEPENDENT DNA HELICASE"/>
    <property type="match status" value="1"/>
</dbReference>
<feature type="compositionally biased region" description="Basic and acidic residues" evidence="1">
    <location>
        <begin position="577"/>
        <end position="586"/>
    </location>
</feature>
<keyword evidence="5" id="KW-1185">Reference proteome</keyword>
<dbReference type="OrthoDB" id="6149688at2759"/>
<evidence type="ECO:0000313" key="5">
    <source>
        <dbReference type="Proteomes" id="UP000596742"/>
    </source>
</evidence>
<evidence type="ECO:0008006" key="6">
    <source>
        <dbReference type="Google" id="ProtNLM"/>
    </source>
</evidence>
<dbReference type="PANTHER" id="PTHR47642">
    <property type="entry name" value="ATP-DEPENDENT DNA HELICASE"/>
    <property type="match status" value="1"/>
</dbReference>
<evidence type="ECO:0000313" key="4">
    <source>
        <dbReference type="EMBL" id="VDI00711.1"/>
    </source>
</evidence>
<proteinExistence type="predicted"/>
<dbReference type="InterPro" id="IPR025476">
    <property type="entry name" value="Helitron_helicase-like"/>
</dbReference>
<evidence type="ECO:0000256" key="1">
    <source>
        <dbReference type="SAM" id="MobiDB-lite"/>
    </source>
</evidence>
<accession>A0A8B6C625</accession>
<feature type="region of interest" description="Disordered" evidence="1">
    <location>
        <begin position="46"/>
        <end position="91"/>
    </location>
</feature>
<feature type="compositionally biased region" description="Polar residues" evidence="1">
    <location>
        <begin position="82"/>
        <end position="91"/>
    </location>
</feature>
<dbReference type="EMBL" id="UYJE01001267">
    <property type="protein sequence ID" value="VDI00711.1"/>
    <property type="molecule type" value="Genomic_DNA"/>
</dbReference>
<dbReference type="InterPro" id="IPR051055">
    <property type="entry name" value="PIF1_helicase"/>
</dbReference>
<evidence type="ECO:0000259" key="2">
    <source>
        <dbReference type="Pfam" id="PF14214"/>
    </source>
</evidence>
<dbReference type="Pfam" id="PF14214">
    <property type="entry name" value="Helitron_like_N"/>
    <property type="match status" value="1"/>
</dbReference>
<feature type="domain" description="Helitron helicase-like" evidence="2">
    <location>
        <begin position="706"/>
        <end position="900"/>
    </location>
</feature>
<feature type="domain" description="DUF6570" evidence="3">
    <location>
        <begin position="423"/>
        <end position="548"/>
    </location>
</feature>